<accession>A0A9X3M8J2</accession>
<dbReference type="InterPro" id="IPR011051">
    <property type="entry name" value="RmlC_Cupin_sf"/>
</dbReference>
<dbReference type="SUPFAM" id="SSF51182">
    <property type="entry name" value="RmlC-like cupins"/>
    <property type="match status" value="1"/>
</dbReference>
<proteinExistence type="inferred from homology"/>
<comment type="caution">
    <text evidence="4">The sequence shown here is derived from an EMBL/GenBank/DDBJ whole genome shotgun (WGS) entry which is preliminary data.</text>
</comment>
<feature type="site" description="Participates in a stacking interaction with the thymidine ring of dTDP-4-oxo-6-deoxyglucose" evidence="3">
    <location>
        <position position="155"/>
    </location>
</feature>
<dbReference type="GO" id="GO:0008830">
    <property type="term" value="F:dTDP-4-dehydrorhamnose 3,5-epimerase activity"/>
    <property type="evidence" value="ECO:0007669"/>
    <property type="project" value="InterPro"/>
</dbReference>
<keyword evidence="5" id="KW-1185">Reference proteome</keyword>
<organism evidence="4 5">
    <name type="scientific">Corynebacterium macclintockiae</name>
    <dbReference type="NCBI Taxonomy" id="2913501"/>
    <lineage>
        <taxon>Bacteria</taxon>
        <taxon>Bacillati</taxon>
        <taxon>Actinomycetota</taxon>
        <taxon>Actinomycetes</taxon>
        <taxon>Mycobacteriales</taxon>
        <taxon>Corynebacteriaceae</taxon>
        <taxon>Corynebacterium</taxon>
    </lineage>
</organism>
<dbReference type="EMBL" id="JAKMUV010000003">
    <property type="protein sequence ID" value="MCZ9304723.1"/>
    <property type="molecule type" value="Genomic_DNA"/>
</dbReference>
<dbReference type="GO" id="GO:0000271">
    <property type="term" value="P:polysaccharide biosynthetic process"/>
    <property type="evidence" value="ECO:0007669"/>
    <property type="project" value="TreeGrafter"/>
</dbReference>
<evidence type="ECO:0000313" key="5">
    <source>
        <dbReference type="Proteomes" id="UP001146505"/>
    </source>
</evidence>
<evidence type="ECO:0000313" key="4">
    <source>
        <dbReference type="EMBL" id="MCZ9304723.1"/>
    </source>
</evidence>
<name>A0A9X3M8J2_9CORY</name>
<evidence type="ECO:0000256" key="1">
    <source>
        <dbReference type="ARBA" id="ARBA00010154"/>
    </source>
</evidence>
<dbReference type="PANTHER" id="PTHR21047">
    <property type="entry name" value="DTDP-6-DEOXY-D-GLUCOSE-3,5 EPIMERASE"/>
    <property type="match status" value="1"/>
</dbReference>
<gene>
    <name evidence="4" type="ORF">L8U58_04100</name>
</gene>
<protein>
    <submittedName>
        <fullName evidence="4">dTDP-4-dehydrorhamnose 3,5-epimerase</fullName>
    </submittedName>
</protein>
<dbReference type="InterPro" id="IPR000888">
    <property type="entry name" value="RmlC-like"/>
</dbReference>
<dbReference type="Proteomes" id="UP001146505">
    <property type="component" value="Unassembled WGS sequence"/>
</dbReference>
<feature type="active site" description="Proton acceptor" evidence="2">
    <location>
        <position position="79"/>
    </location>
</feature>
<feature type="active site" description="Proton donor" evidence="2">
    <location>
        <position position="149"/>
    </location>
</feature>
<evidence type="ECO:0000256" key="2">
    <source>
        <dbReference type="PIRSR" id="PIRSR600888-1"/>
    </source>
</evidence>
<sequence>MTENTPCTEELLAAAEPGSIVDLPIPGAWAYVPKVHGDGRGSFHESFKAELFGQKLGYPFEVAQGNLSRSSRDVVRGIHLADVPPGQAKFVSCLSGAITDVLVDVRVGSPTFGQHITVELSAENNVSVYVPLGVGHGFRAHDDQTTVNYLVTEAYNPQREYGIDPFDADLAVVWGVPKEQAVLSDKDKEAPSLSEVRDRLPQYREVRAWEAQLRADWAEALHEAEQWEGAQGGNS</sequence>
<dbReference type="PANTHER" id="PTHR21047:SF2">
    <property type="entry name" value="THYMIDINE DIPHOSPHO-4-KETO-RHAMNOSE 3,5-EPIMERASE"/>
    <property type="match status" value="1"/>
</dbReference>
<dbReference type="Gene3D" id="2.60.120.10">
    <property type="entry name" value="Jelly Rolls"/>
    <property type="match status" value="1"/>
</dbReference>
<dbReference type="GO" id="GO:0019305">
    <property type="term" value="P:dTDP-rhamnose biosynthetic process"/>
    <property type="evidence" value="ECO:0007669"/>
    <property type="project" value="TreeGrafter"/>
</dbReference>
<dbReference type="GO" id="GO:0005829">
    <property type="term" value="C:cytosol"/>
    <property type="evidence" value="ECO:0007669"/>
    <property type="project" value="TreeGrafter"/>
</dbReference>
<evidence type="ECO:0000256" key="3">
    <source>
        <dbReference type="PIRSR" id="PIRSR600888-3"/>
    </source>
</evidence>
<reference evidence="4" key="1">
    <citation type="submission" date="2022-02" db="EMBL/GenBank/DDBJ databases">
        <title>Corynebacterium sp. from urogenital microbiome.</title>
        <authorList>
            <person name="Cappelli E.A."/>
            <person name="Ribeiro T.G."/>
            <person name="Peixe L."/>
        </authorList>
    </citation>
    <scope>NUCLEOTIDE SEQUENCE</scope>
    <source>
        <strain evidence="4">C9Ua_112</strain>
    </source>
</reference>
<dbReference type="RefSeq" id="WP_034980449.1">
    <property type="nucleotide sequence ID" value="NZ_JAKMUV010000003.1"/>
</dbReference>
<dbReference type="GeneID" id="301812716"/>
<dbReference type="CDD" id="cd00438">
    <property type="entry name" value="cupin_RmlC"/>
    <property type="match status" value="1"/>
</dbReference>
<dbReference type="Pfam" id="PF00908">
    <property type="entry name" value="dTDP_sugar_isom"/>
    <property type="match status" value="1"/>
</dbReference>
<comment type="similarity">
    <text evidence="1">Belongs to the dTDP-4-dehydrorhamnose 3,5-epimerase family.</text>
</comment>
<dbReference type="InterPro" id="IPR014710">
    <property type="entry name" value="RmlC-like_jellyroll"/>
</dbReference>
<dbReference type="AlphaFoldDB" id="A0A9X3M8J2"/>